<dbReference type="SUPFAM" id="SSF103647">
    <property type="entry name" value="TSP type-3 repeat"/>
    <property type="match status" value="1"/>
</dbReference>
<sequence>MKTYLSLLFLFTLIFCNSQQITDKDVLKKCRKEFNKKTCLSDKDGDGTLYYLDQCPNDAGPIENDGCPWPDSDGDGLIDKDDPCPTVAGPMENIGCPWPDTDGDGILDKDDACPTVVGLVELNGCPKKDCSENYRIGKKAADDFIKLQQSINYKSIQKHLLEFLKKIKYDSSILLIINSDVFEGEGPSECPDFKFPETLNYTAESYIWDNQMLENISKTVNQNLFPASGNSLFWGRAGFYRENDEEFRNLNTEQIKFISKLTTFSDPKYGNIKYYKNKSKILSKLPTEFNRIIFEEDTRIINKQFQTEITFKITTLKTLNYIKFKYNFETEDWVKISEDNYQNTIK</sequence>
<organism evidence="2 3">
    <name type="scientific">Frigoriflavimonas asaccharolytica</name>
    <dbReference type="NCBI Taxonomy" id="2735899"/>
    <lineage>
        <taxon>Bacteria</taxon>
        <taxon>Pseudomonadati</taxon>
        <taxon>Bacteroidota</taxon>
        <taxon>Flavobacteriia</taxon>
        <taxon>Flavobacteriales</taxon>
        <taxon>Weeksellaceae</taxon>
        <taxon>Frigoriflavimonas</taxon>
    </lineage>
</organism>
<keyword evidence="1" id="KW-0732">Signal</keyword>
<dbReference type="AlphaFoldDB" id="A0A8J8K765"/>
<gene>
    <name evidence="2" type="ORF">HNQ03_000251</name>
</gene>
<keyword evidence="3" id="KW-1185">Reference proteome</keyword>
<dbReference type="Proteomes" id="UP000610746">
    <property type="component" value="Unassembled WGS sequence"/>
</dbReference>
<dbReference type="Gene3D" id="4.10.1080.10">
    <property type="entry name" value="TSP type-3 repeat"/>
    <property type="match status" value="1"/>
</dbReference>
<dbReference type="GO" id="GO:0005509">
    <property type="term" value="F:calcium ion binding"/>
    <property type="evidence" value="ECO:0007669"/>
    <property type="project" value="InterPro"/>
</dbReference>
<reference evidence="2" key="1">
    <citation type="submission" date="2020-05" db="EMBL/GenBank/DDBJ databases">
        <title>Genomic Encyclopedia of Type Strains, Phase IV (KMG-V): Genome sequencing to study the core and pangenomes of soil and plant-associated prokaryotes.</title>
        <authorList>
            <person name="Whitman W."/>
        </authorList>
    </citation>
    <scope>NUCLEOTIDE SEQUENCE</scope>
    <source>
        <strain evidence="2">16F</strain>
    </source>
</reference>
<proteinExistence type="predicted"/>
<dbReference type="InterPro" id="IPR028974">
    <property type="entry name" value="TSP_type-3_rpt"/>
</dbReference>
<evidence type="ECO:0000313" key="3">
    <source>
        <dbReference type="Proteomes" id="UP000610746"/>
    </source>
</evidence>
<evidence type="ECO:0000256" key="1">
    <source>
        <dbReference type="ARBA" id="ARBA00022729"/>
    </source>
</evidence>
<comment type="caution">
    <text evidence="2">The sequence shown here is derived from an EMBL/GenBank/DDBJ whole genome shotgun (WGS) entry which is preliminary data.</text>
</comment>
<dbReference type="EMBL" id="JABSNO010000001">
    <property type="protein sequence ID" value="NRS91186.1"/>
    <property type="molecule type" value="Genomic_DNA"/>
</dbReference>
<name>A0A8J8K765_9FLAO</name>
<protein>
    <recommendedName>
        <fullName evidence="4">Thrombospondin type 3 repeat-containing protein</fullName>
    </recommendedName>
</protein>
<accession>A0A8J8K765</accession>
<dbReference type="Pfam" id="PF02412">
    <property type="entry name" value="TSP_3"/>
    <property type="match status" value="1"/>
</dbReference>
<evidence type="ECO:0008006" key="4">
    <source>
        <dbReference type="Google" id="ProtNLM"/>
    </source>
</evidence>
<evidence type="ECO:0000313" key="2">
    <source>
        <dbReference type="EMBL" id="NRS91186.1"/>
    </source>
</evidence>
<dbReference type="InterPro" id="IPR003367">
    <property type="entry name" value="Thrombospondin_3-like_rpt"/>
</dbReference>
<dbReference type="GO" id="GO:0007155">
    <property type="term" value="P:cell adhesion"/>
    <property type="evidence" value="ECO:0007669"/>
    <property type="project" value="InterPro"/>
</dbReference>